<gene>
    <name evidence="3" type="ORF">OG222_15130</name>
</gene>
<protein>
    <submittedName>
        <fullName evidence="3">Deoxycytidine deaminase</fullName>
    </submittedName>
</protein>
<dbReference type="GO" id="GO:0006229">
    <property type="term" value="P:dUTP biosynthetic process"/>
    <property type="evidence" value="ECO:0007669"/>
    <property type="project" value="InterPro"/>
</dbReference>
<keyword evidence="2" id="KW-0546">Nucleotide metabolism</keyword>
<evidence type="ECO:0000256" key="2">
    <source>
        <dbReference type="ARBA" id="ARBA00023080"/>
    </source>
</evidence>
<accession>A0AAU1LTA0</accession>
<dbReference type="GO" id="GO:0015949">
    <property type="term" value="P:nucleobase-containing small molecule interconversion"/>
    <property type="evidence" value="ECO:0007669"/>
    <property type="project" value="TreeGrafter"/>
</dbReference>
<name>A0AAU1LTA0_9ACTN</name>
<dbReference type="Gene3D" id="2.70.40.10">
    <property type="match status" value="1"/>
</dbReference>
<dbReference type="GO" id="GO:0008829">
    <property type="term" value="F:dCTP deaminase activity"/>
    <property type="evidence" value="ECO:0007669"/>
    <property type="project" value="InterPro"/>
</dbReference>
<dbReference type="InterPro" id="IPR011962">
    <property type="entry name" value="dCTP_deaminase"/>
</dbReference>
<dbReference type="Pfam" id="PF22769">
    <property type="entry name" value="DCD"/>
    <property type="match status" value="1"/>
</dbReference>
<reference evidence="3" key="1">
    <citation type="submission" date="2022-10" db="EMBL/GenBank/DDBJ databases">
        <title>The complete genomes of actinobacterial strains from the NBC collection.</title>
        <authorList>
            <person name="Joergensen T.S."/>
            <person name="Alvarez Arevalo M."/>
            <person name="Sterndorff E.B."/>
            <person name="Faurdal D."/>
            <person name="Vuksanovic O."/>
            <person name="Mourched A.-S."/>
            <person name="Charusanti P."/>
            <person name="Shaw S."/>
            <person name="Blin K."/>
            <person name="Weber T."/>
        </authorList>
    </citation>
    <scope>NUCLEOTIDE SEQUENCE</scope>
    <source>
        <strain evidence="3">NBC_00148</strain>
    </source>
</reference>
<dbReference type="AlphaFoldDB" id="A0AAU1LTA0"/>
<evidence type="ECO:0000313" key="3">
    <source>
        <dbReference type="EMBL" id="WTQ74355.1"/>
    </source>
</evidence>
<keyword evidence="1" id="KW-0378">Hydrolase</keyword>
<dbReference type="PANTHER" id="PTHR42680">
    <property type="entry name" value="DCTP DEAMINASE"/>
    <property type="match status" value="1"/>
</dbReference>
<evidence type="ECO:0000256" key="1">
    <source>
        <dbReference type="ARBA" id="ARBA00022801"/>
    </source>
</evidence>
<sequence length="170" mass="18241">MILTGRQIEAAVGAAEIVIRPFDPSRMNPNSYNYTLGSQLRFAEGVLDARREVTWQSATIGNEGYVLVPGQLYLASTAEVIGSDTYVTSLIGRSSLGRLGLFVQVTADLGHQGAVHCWTLELTVVQPLRVIPGMPLGQVSFWSTAGSASSYSGMYGQTSSPMPFWPPSLA</sequence>
<dbReference type="CDD" id="cd07557">
    <property type="entry name" value="trimeric_dUTPase"/>
    <property type="match status" value="1"/>
</dbReference>
<organism evidence="3">
    <name type="scientific">Streptomyces sp. NBC_00148</name>
    <dbReference type="NCBI Taxonomy" id="2903626"/>
    <lineage>
        <taxon>Bacteria</taxon>
        <taxon>Bacillati</taxon>
        <taxon>Actinomycetota</taxon>
        <taxon>Actinomycetes</taxon>
        <taxon>Kitasatosporales</taxon>
        <taxon>Streptomycetaceae</taxon>
        <taxon>Streptomyces</taxon>
    </lineage>
</organism>
<dbReference type="PANTHER" id="PTHR42680:SF3">
    <property type="entry name" value="DCTP DEAMINASE"/>
    <property type="match status" value="1"/>
</dbReference>
<dbReference type="EMBL" id="CP108169">
    <property type="protein sequence ID" value="WTQ74355.1"/>
    <property type="molecule type" value="Genomic_DNA"/>
</dbReference>
<dbReference type="InterPro" id="IPR036157">
    <property type="entry name" value="dUTPase-like_sf"/>
</dbReference>
<dbReference type="InterPro" id="IPR033704">
    <property type="entry name" value="dUTPase_trimeric"/>
</dbReference>
<proteinExistence type="predicted"/>
<dbReference type="SUPFAM" id="SSF51283">
    <property type="entry name" value="dUTPase-like"/>
    <property type="match status" value="1"/>
</dbReference>